<name>A0A2T3HJS1_9SPHI</name>
<dbReference type="Pfam" id="PF17389">
    <property type="entry name" value="Bac_rhamnosid6H"/>
    <property type="match status" value="1"/>
</dbReference>
<gene>
    <name evidence="9" type="ORF">C7T94_08600</name>
</gene>
<evidence type="ECO:0000259" key="5">
    <source>
        <dbReference type="Pfam" id="PF05592"/>
    </source>
</evidence>
<evidence type="ECO:0000256" key="3">
    <source>
        <dbReference type="ARBA" id="ARBA00022801"/>
    </source>
</evidence>
<keyword evidence="4" id="KW-0732">Signal</keyword>
<dbReference type="Pfam" id="PF08531">
    <property type="entry name" value="Bac_rhamnosid_N"/>
    <property type="match status" value="1"/>
</dbReference>
<comment type="caution">
    <text evidence="9">The sequence shown here is derived from an EMBL/GenBank/DDBJ whole genome shotgun (WGS) entry which is preliminary data.</text>
</comment>
<protein>
    <recommendedName>
        <fullName evidence="2">alpha-L-rhamnosidase</fullName>
        <ecNumber evidence="2">3.2.1.40</ecNumber>
    </recommendedName>
</protein>
<dbReference type="InterPro" id="IPR035398">
    <property type="entry name" value="Bac_rhamnosid_C"/>
</dbReference>
<evidence type="ECO:0000313" key="9">
    <source>
        <dbReference type="EMBL" id="PST82705.1"/>
    </source>
</evidence>
<proteinExistence type="predicted"/>
<evidence type="ECO:0000313" key="10">
    <source>
        <dbReference type="Proteomes" id="UP000240912"/>
    </source>
</evidence>
<dbReference type="PANTHER" id="PTHR33307">
    <property type="entry name" value="ALPHA-RHAMNOSIDASE (EUROFUNG)"/>
    <property type="match status" value="1"/>
</dbReference>
<dbReference type="Gene3D" id="1.50.10.10">
    <property type="match status" value="1"/>
</dbReference>
<dbReference type="PIRSF" id="PIRSF010631">
    <property type="entry name" value="A-rhamnsds"/>
    <property type="match status" value="1"/>
</dbReference>
<keyword evidence="3" id="KW-0378">Hydrolase</keyword>
<dbReference type="InterPro" id="IPR008928">
    <property type="entry name" value="6-hairpin_glycosidase_sf"/>
</dbReference>
<organism evidence="9 10">
    <name type="scientific">Pedobacter yulinensis</name>
    <dbReference type="NCBI Taxonomy" id="2126353"/>
    <lineage>
        <taxon>Bacteria</taxon>
        <taxon>Pseudomonadati</taxon>
        <taxon>Bacteroidota</taxon>
        <taxon>Sphingobacteriia</taxon>
        <taxon>Sphingobacteriales</taxon>
        <taxon>Sphingobacteriaceae</taxon>
        <taxon>Pedobacter</taxon>
    </lineage>
</organism>
<evidence type="ECO:0000256" key="2">
    <source>
        <dbReference type="ARBA" id="ARBA00012652"/>
    </source>
</evidence>
<dbReference type="InterPro" id="IPR035396">
    <property type="entry name" value="Bac_rhamnosid6H"/>
</dbReference>
<evidence type="ECO:0000256" key="4">
    <source>
        <dbReference type="SAM" id="SignalP"/>
    </source>
</evidence>
<dbReference type="Gene3D" id="2.60.120.260">
    <property type="entry name" value="Galactose-binding domain-like"/>
    <property type="match status" value="2"/>
</dbReference>
<dbReference type="InterPro" id="IPR013783">
    <property type="entry name" value="Ig-like_fold"/>
</dbReference>
<dbReference type="GO" id="GO:0005975">
    <property type="term" value="P:carbohydrate metabolic process"/>
    <property type="evidence" value="ECO:0007669"/>
    <property type="project" value="InterPro"/>
</dbReference>
<dbReference type="GO" id="GO:0030596">
    <property type="term" value="F:alpha-L-rhamnosidase activity"/>
    <property type="evidence" value="ECO:0007669"/>
    <property type="project" value="UniProtKB-EC"/>
</dbReference>
<evidence type="ECO:0000259" key="8">
    <source>
        <dbReference type="Pfam" id="PF17390"/>
    </source>
</evidence>
<feature type="signal peptide" evidence="4">
    <location>
        <begin position="1"/>
        <end position="18"/>
    </location>
</feature>
<dbReference type="Pfam" id="PF25788">
    <property type="entry name" value="Ig_Rha78A_N"/>
    <property type="match status" value="1"/>
</dbReference>
<evidence type="ECO:0000259" key="7">
    <source>
        <dbReference type="Pfam" id="PF17389"/>
    </source>
</evidence>
<feature type="domain" description="Alpha-L-rhamnosidase concanavalin-like" evidence="5">
    <location>
        <begin position="392"/>
        <end position="475"/>
    </location>
</feature>
<evidence type="ECO:0000259" key="6">
    <source>
        <dbReference type="Pfam" id="PF08531"/>
    </source>
</evidence>
<evidence type="ECO:0000256" key="1">
    <source>
        <dbReference type="ARBA" id="ARBA00001445"/>
    </source>
</evidence>
<feature type="domain" description="Alpha-L-rhamnosidase six-hairpin glycosidase" evidence="7">
    <location>
        <begin position="480"/>
        <end position="809"/>
    </location>
</feature>
<dbReference type="Pfam" id="PF17390">
    <property type="entry name" value="Bac_rhamnosid_C"/>
    <property type="match status" value="1"/>
</dbReference>
<dbReference type="RefSeq" id="WP_107214966.1">
    <property type="nucleotide sequence ID" value="NZ_KZ686269.1"/>
</dbReference>
<dbReference type="Proteomes" id="UP000240912">
    <property type="component" value="Unassembled WGS sequence"/>
</dbReference>
<dbReference type="InterPro" id="IPR013737">
    <property type="entry name" value="Bac_rhamnosid_N"/>
</dbReference>
<accession>A0A2T3HJS1</accession>
<dbReference type="InterPro" id="IPR008902">
    <property type="entry name" value="Rhamnosid_concanavalin"/>
</dbReference>
<reference evidence="9 10" key="1">
    <citation type="submission" date="2018-03" db="EMBL/GenBank/DDBJ databases">
        <authorList>
            <person name="Keele B.F."/>
        </authorList>
    </citation>
    <scope>NUCLEOTIDE SEQUENCE [LARGE SCALE GENOMIC DNA]</scope>
    <source>
        <strain evidence="9 10">YL28-9</strain>
    </source>
</reference>
<dbReference type="InterPro" id="IPR012341">
    <property type="entry name" value="6hp_glycosidase-like_sf"/>
</dbReference>
<dbReference type="InterPro" id="IPR016007">
    <property type="entry name" value="Alpha_rhamnosid"/>
</dbReference>
<dbReference type="SUPFAM" id="SSF48208">
    <property type="entry name" value="Six-hairpin glycosidases"/>
    <property type="match status" value="1"/>
</dbReference>
<dbReference type="Gene3D" id="2.60.420.10">
    <property type="entry name" value="Maltose phosphorylase, domain 3"/>
    <property type="match status" value="1"/>
</dbReference>
<comment type="catalytic activity">
    <reaction evidence="1">
        <text>Hydrolysis of terminal non-reducing alpha-L-rhamnose residues in alpha-L-rhamnosides.</text>
        <dbReference type="EC" id="3.2.1.40"/>
    </reaction>
</comment>
<dbReference type="PANTHER" id="PTHR33307:SF6">
    <property type="entry name" value="ALPHA-RHAMNOSIDASE (EUROFUNG)-RELATED"/>
    <property type="match status" value="1"/>
</dbReference>
<dbReference type="AlphaFoldDB" id="A0A2T3HJS1"/>
<feature type="domain" description="Bacterial alpha-L-rhamnosidase N-terminal" evidence="6">
    <location>
        <begin position="203"/>
        <end position="374"/>
    </location>
</feature>
<sequence>MKTILLFALLTVFCNGFAQVPPLHAVPVNLTCNYRSSPIGLDERQPRLSWNIQAAARNWHQRAYQIMVATDSAGLLSSKAVIWNSGKVQSTRNLHVKYAGSPLRSFMNCWWRVRVWDAAGKISSWSAPAYWKMGVLEPAHWKAQWVASNLELKAYQVALRSLPDFDMEPETSIWRRADSIRKHVRVLDTAQAVHMRRVFTTSKKIRRATAYVCGLGLHELYLNGRRVGKEYLNPAHTDYQKTVFYNTYNVTAYIKTGRNALGVILGNGWYNGLVPHALRFYTADYIDPPKLMMQLRIEYADGSVKLVGTDKSWQYTTRGPIYYNDILSGESYDARSEMPGWSTPGYAATNWEKCLAASAPSGKLVSQQLYPVTKIRTVPAVSVSRQGQGFRFDLGQDLSGWVRLRVHGKRGQQVKIHYLGSGGHTLGRYQTHYYILKGGREEWYEPRFSYNGFRLIEVEGLDYSPECSDVQGVLVATELKKTGTFACSNDKLNRLQQTLLNTIDNFVLHIPNDPTREKAGWLQDTQNGFDVNAYNYDVASMYRKWQRDFNDIAFDNGYVPPVAPGRFAGPSINGPWWGGMILYNVAMLHHYYGDEDIIRESYAPMKRWMAYLQSISKDHVVEWGLGEWMEPAAAPDGRPTTTPVPLTSTVAYYFYACKMAEFARLLEKPDDVSYFTDLAKDIKTAYNRRFLDAATGRYALGSQAGQLMSLRYGLVPDDKRGLALERLREYIAKQNGHLSTGFVATPVLLTTLSDLGMGKEAYAMATKEDYPGWFDMVFNKGNSVLKEAWNGGLVQMPSLAGPIGHWFYHSLAGIQPAPGAQAFGRIVIKPTFISELSWVEASYQSAGGKIFSHWKHSNDRYEIRVTIPANTTALVYLPAGSPDGVTESGTALNTHKEISIRGSSANETVLALGSGSYRFSMPAR</sequence>
<dbReference type="EMBL" id="PYLS01000005">
    <property type="protein sequence ID" value="PST82705.1"/>
    <property type="molecule type" value="Genomic_DNA"/>
</dbReference>
<dbReference type="Pfam" id="PF05592">
    <property type="entry name" value="Bac_rhamnosid"/>
    <property type="match status" value="1"/>
</dbReference>
<dbReference type="OrthoDB" id="9766741at2"/>
<feature type="chain" id="PRO_5015690848" description="alpha-L-rhamnosidase" evidence="4">
    <location>
        <begin position="19"/>
        <end position="924"/>
    </location>
</feature>
<dbReference type="Gene3D" id="2.60.40.10">
    <property type="entry name" value="Immunoglobulins"/>
    <property type="match status" value="1"/>
</dbReference>
<feature type="domain" description="Alpha-L-rhamnosidase C-terminal" evidence="8">
    <location>
        <begin position="813"/>
        <end position="889"/>
    </location>
</feature>
<dbReference type="EC" id="3.2.1.40" evidence="2"/>
<keyword evidence="10" id="KW-1185">Reference proteome</keyword>